<dbReference type="Gene3D" id="1.10.10.580">
    <property type="entry name" value="Structural maintenance of chromosome 1. Chain E"/>
    <property type="match status" value="1"/>
</dbReference>
<accession>A0ABU0JRN9</accession>
<proteinExistence type="inferred from homology"/>
<evidence type="ECO:0000313" key="4">
    <source>
        <dbReference type="EMBL" id="MDQ0479761.1"/>
    </source>
</evidence>
<keyword evidence="3" id="KW-0963">Cytoplasm</keyword>
<protein>
    <recommendedName>
        <fullName evidence="2 3">Segregation and condensation protein A</fullName>
    </recommendedName>
</protein>
<evidence type="ECO:0000256" key="1">
    <source>
        <dbReference type="ARBA" id="ARBA00022829"/>
    </source>
</evidence>
<dbReference type="Proteomes" id="UP001224418">
    <property type="component" value="Unassembled WGS sequence"/>
</dbReference>
<comment type="subunit">
    <text evidence="3">Component of a cohesin-like complex composed of ScpA, ScpB and the Smc homodimer, in which ScpA and ScpB bind to the head domain of Smc. The presence of the three proteins is required for the association of the complex with DNA.</text>
</comment>
<dbReference type="InterPro" id="IPR023093">
    <property type="entry name" value="ScpA-like_C"/>
</dbReference>
<reference evidence="4 5" key="1">
    <citation type="submission" date="2023-07" db="EMBL/GenBank/DDBJ databases">
        <title>Genomic Encyclopedia of Type Strains, Phase IV (KMG-IV): sequencing the most valuable type-strain genomes for metagenomic binning, comparative biology and taxonomic classification.</title>
        <authorList>
            <person name="Goeker M."/>
        </authorList>
    </citation>
    <scope>NUCLEOTIDE SEQUENCE [LARGE SCALE GENOMIC DNA]</scope>
    <source>
        <strain evidence="4 5">DSM 1400</strain>
    </source>
</reference>
<dbReference type="PANTHER" id="PTHR33969">
    <property type="entry name" value="SEGREGATION AND CONDENSATION PROTEIN A"/>
    <property type="match status" value="1"/>
</dbReference>
<keyword evidence="3" id="KW-0131">Cell cycle</keyword>
<dbReference type="InterPro" id="IPR003768">
    <property type="entry name" value="ScpA"/>
</dbReference>
<comment type="similarity">
    <text evidence="3">Belongs to the ScpA family.</text>
</comment>
<dbReference type="Pfam" id="PF02616">
    <property type="entry name" value="SMC_ScpA"/>
    <property type="match status" value="1"/>
</dbReference>
<evidence type="ECO:0000313" key="5">
    <source>
        <dbReference type="Proteomes" id="UP001224418"/>
    </source>
</evidence>
<dbReference type="Gene3D" id="6.10.250.2410">
    <property type="match status" value="1"/>
</dbReference>
<comment type="subcellular location">
    <subcellularLocation>
        <location evidence="3">Cytoplasm</location>
    </subcellularLocation>
    <text evidence="3">Associated with two foci at the outer edges of the nucleoid region in young cells, and at four foci within both cell halves in older cells.</text>
</comment>
<evidence type="ECO:0000256" key="2">
    <source>
        <dbReference type="ARBA" id="ARBA00044777"/>
    </source>
</evidence>
<comment type="function">
    <text evidence="3">Participates in chromosomal partition during cell division. May act via the formation of a condensin-like complex containing Smc and ScpB that pull DNA away from mid-cell into both cell halves.</text>
</comment>
<sequence>MSISIKIENFEGPFDLLLHLIKKNEMEIYDIKISEITNQYIEYLNTMQEMDLEVTSEFIVLASTLLEIKSKELLPNTSIKEKDDEEQEVSKEELIEKLVQYRRFKEAATFLRRREIEEGVMYSKRPEIIEDKKKPLDLNELLKNTSLLDLYNLFNKVLTNYYNKQNTNGKIPKQISIDKFKIEDKMDSLTKYFKYKPKSTFSEVIFNCESKIEVIVTFLAMLELIKLKKVKIVQEENFNEIYMEGV</sequence>
<keyword evidence="1 3" id="KW-0159">Chromosome partition</keyword>
<gene>
    <name evidence="3" type="primary">scpA</name>
    <name evidence="4" type="ORF">QOZ93_001503</name>
</gene>
<name>A0ABU0JRN9_HATLI</name>
<organism evidence="4 5">
    <name type="scientific">Hathewaya limosa</name>
    <name type="common">Clostridium limosum</name>
    <dbReference type="NCBI Taxonomy" id="1536"/>
    <lineage>
        <taxon>Bacteria</taxon>
        <taxon>Bacillati</taxon>
        <taxon>Bacillota</taxon>
        <taxon>Clostridia</taxon>
        <taxon>Eubacteriales</taxon>
        <taxon>Clostridiaceae</taxon>
        <taxon>Hathewaya</taxon>
    </lineage>
</organism>
<keyword evidence="3" id="KW-0132">Cell division</keyword>
<dbReference type="RefSeq" id="WP_111941908.1">
    <property type="nucleotide sequence ID" value="NZ_BAAACJ010000001.1"/>
</dbReference>
<dbReference type="PANTHER" id="PTHR33969:SF2">
    <property type="entry name" value="SEGREGATION AND CONDENSATION PROTEIN A"/>
    <property type="match status" value="1"/>
</dbReference>
<dbReference type="HAMAP" id="MF_01805">
    <property type="entry name" value="ScpA"/>
    <property type="match status" value="1"/>
</dbReference>
<dbReference type="NCBIfam" id="NF000994">
    <property type="entry name" value="PRK00104.1-3"/>
    <property type="match status" value="1"/>
</dbReference>
<evidence type="ECO:0000256" key="3">
    <source>
        <dbReference type="HAMAP-Rule" id="MF_01805"/>
    </source>
</evidence>
<keyword evidence="5" id="KW-1185">Reference proteome</keyword>
<comment type="caution">
    <text evidence="4">The sequence shown here is derived from an EMBL/GenBank/DDBJ whole genome shotgun (WGS) entry which is preliminary data.</text>
</comment>
<dbReference type="EMBL" id="JAUSWN010000011">
    <property type="protein sequence ID" value="MDQ0479761.1"/>
    <property type="molecule type" value="Genomic_DNA"/>
</dbReference>